<dbReference type="InterPro" id="IPR039013">
    <property type="entry name" value="YgiF"/>
</dbReference>
<name>A0A069NCZ2_9BURK</name>
<dbReference type="EMBL" id="BMEG01000019">
    <property type="protein sequence ID" value="GGD97319.1"/>
    <property type="molecule type" value="Genomic_DNA"/>
</dbReference>
<protein>
    <submittedName>
        <fullName evidence="4">Adenylate cyclase</fullName>
    </submittedName>
    <submittedName>
        <fullName evidence="3">CYTH domain-containing protein</fullName>
    </submittedName>
</protein>
<dbReference type="OrthoDB" id="3034217at2"/>
<dbReference type="RefSeq" id="WP_035970306.1">
    <property type="nucleotide sequence ID" value="NZ_BMEG01000019.1"/>
</dbReference>
<sequence length="217" mass="23939">MGIEREIKLALSPSSHDDVARFFDERTGAGKPMKLGNVYFDTPSLTLAKAKSALRLRRTPEQWLQTYKTLGEAKAGMHSRHEWELPVKGEALEIDALLAACDDDAARAALQAAAPDLIALFRTDFTRIVWDVEREGSQIEVALDSGEITADVDGETRRSEISELEVELKSGDASALETLAAELRGAFPELDPEDVSKAQRGYRLRERPESNLNDAEA</sequence>
<dbReference type="STRING" id="1071679.BG57_26760"/>
<dbReference type="GO" id="GO:0046872">
    <property type="term" value="F:metal ion binding"/>
    <property type="evidence" value="ECO:0007669"/>
    <property type="project" value="TreeGrafter"/>
</dbReference>
<dbReference type="PANTHER" id="PTHR39569">
    <property type="entry name" value="INORGANIC TRIPHOSPHATASE"/>
    <property type="match status" value="1"/>
</dbReference>
<reference evidence="3" key="4">
    <citation type="submission" date="2024-05" db="EMBL/GenBank/DDBJ databases">
        <authorList>
            <person name="Sun Q."/>
            <person name="Zhou Y."/>
        </authorList>
    </citation>
    <scope>NUCLEOTIDE SEQUENCE</scope>
    <source>
        <strain evidence="3">CGMCC 1.11013</strain>
    </source>
</reference>
<reference evidence="4 5" key="2">
    <citation type="submission" date="2014-03" db="EMBL/GenBank/DDBJ databases">
        <title>Draft Genome Sequences of Four Burkholderia Strains.</title>
        <authorList>
            <person name="Liu X.Y."/>
            <person name="Li C.X."/>
            <person name="Xu J.H."/>
        </authorList>
    </citation>
    <scope>NUCLEOTIDE SEQUENCE [LARGE SCALE GENOMIC DNA]</scope>
    <source>
        <strain evidence="4 5">R27</strain>
    </source>
</reference>
<evidence type="ECO:0000259" key="2">
    <source>
        <dbReference type="PROSITE" id="PS51707"/>
    </source>
</evidence>
<evidence type="ECO:0000313" key="5">
    <source>
        <dbReference type="Proteomes" id="UP000027439"/>
    </source>
</evidence>
<dbReference type="CDD" id="cd07756">
    <property type="entry name" value="CYTH-like_Pase_CHAD"/>
    <property type="match status" value="1"/>
</dbReference>
<dbReference type="eggNOG" id="COG3025">
    <property type="taxonomic scope" value="Bacteria"/>
</dbReference>
<dbReference type="InterPro" id="IPR023577">
    <property type="entry name" value="CYTH_domain"/>
</dbReference>
<evidence type="ECO:0000313" key="4">
    <source>
        <dbReference type="EMBL" id="KDR26253.1"/>
    </source>
</evidence>
<comment type="caution">
    <text evidence="4">The sequence shown here is derived from an EMBL/GenBank/DDBJ whole genome shotgun (WGS) entry which is preliminary data.</text>
</comment>
<feature type="region of interest" description="Disordered" evidence="1">
    <location>
        <begin position="190"/>
        <end position="217"/>
    </location>
</feature>
<dbReference type="Gene3D" id="2.40.320.10">
    <property type="entry name" value="Hypothetical Protein Pfu-838710-001"/>
    <property type="match status" value="1"/>
</dbReference>
<reference evidence="3" key="1">
    <citation type="journal article" date="2014" name="Int. J. Syst. Evol. Microbiol.">
        <title>Complete genome of a new Firmicutes species belonging to the dominant human colonic microbiota ('Ruminococcus bicirculans') reveals two chromosomes and a selective capacity to utilize plant glucans.</title>
        <authorList>
            <consortium name="NISC Comparative Sequencing Program"/>
            <person name="Wegmann U."/>
            <person name="Louis P."/>
            <person name="Goesmann A."/>
            <person name="Henrissat B."/>
            <person name="Duncan S.H."/>
            <person name="Flint H.J."/>
        </authorList>
    </citation>
    <scope>NUCLEOTIDE SEQUENCE</scope>
    <source>
        <strain evidence="3">CGMCC 1.11013</strain>
    </source>
</reference>
<dbReference type="SUPFAM" id="SSF55154">
    <property type="entry name" value="CYTH-like phosphatases"/>
    <property type="match status" value="1"/>
</dbReference>
<feature type="domain" description="CYTH" evidence="2">
    <location>
        <begin position="2"/>
        <end position="208"/>
    </location>
</feature>
<dbReference type="Pfam" id="PF01928">
    <property type="entry name" value="CYTH"/>
    <property type="match status" value="1"/>
</dbReference>
<evidence type="ECO:0000256" key="1">
    <source>
        <dbReference type="SAM" id="MobiDB-lite"/>
    </source>
</evidence>
<dbReference type="AlphaFoldDB" id="A0A069NCZ2"/>
<keyword evidence="6" id="KW-1185">Reference proteome</keyword>
<accession>A0A069NCZ2</accession>
<evidence type="ECO:0000313" key="6">
    <source>
        <dbReference type="Proteomes" id="UP000597138"/>
    </source>
</evidence>
<organism evidence="4 5">
    <name type="scientific">Caballeronia grimmiae</name>
    <dbReference type="NCBI Taxonomy" id="1071679"/>
    <lineage>
        <taxon>Bacteria</taxon>
        <taxon>Pseudomonadati</taxon>
        <taxon>Pseudomonadota</taxon>
        <taxon>Betaproteobacteria</taxon>
        <taxon>Burkholderiales</taxon>
        <taxon>Burkholderiaceae</taxon>
        <taxon>Caballeronia</taxon>
    </lineage>
</organism>
<dbReference type="SMART" id="SM01118">
    <property type="entry name" value="CYTH"/>
    <property type="match status" value="1"/>
</dbReference>
<dbReference type="Proteomes" id="UP000597138">
    <property type="component" value="Unassembled WGS sequence"/>
</dbReference>
<dbReference type="PROSITE" id="PS51707">
    <property type="entry name" value="CYTH"/>
    <property type="match status" value="1"/>
</dbReference>
<dbReference type="GO" id="GO:0050355">
    <property type="term" value="F:inorganic triphosphate phosphatase activity"/>
    <property type="evidence" value="ECO:0007669"/>
    <property type="project" value="InterPro"/>
</dbReference>
<gene>
    <name evidence="4" type="ORF">BG57_26760</name>
    <name evidence="3" type="ORF">GCM10010985_60090</name>
</gene>
<evidence type="ECO:0000313" key="3">
    <source>
        <dbReference type="EMBL" id="GGD97319.1"/>
    </source>
</evidence>
<proteinExistence type="predicted"/>
<reference evidence="6" key="3">
    <citation type="journal article" date="2019" name="Int. J. Syst. Evol. Microbiol.">
        <title>The Global Catalogue of Microorganisms (GCM) 10K type strain sequencing project: providing services to taxonomists for standard genome sequencing and annotation.</title>
        <authorList>
            <consortium name="The Broad Institute Genomics Platform"/>
            <consortium name="The Broad Institute Genome Sequencing Center for Infectious Disease"/>
            <person name="Wu L."/>
            <person name="Ma J."/>
        </authorList>
    </citation>
    <scope>NUCLEOTIDE SEQUENCE [LARGE SCALE GENOMIC DNA]</scope>
    <source>
        <strain evidence="6">CGMCC 1.11013</strain>
    </source>
</reference>
<dbReference type="PANTHER" id="PTHR39569:SF1">
    <property type="entry name" value="INORGANIC TRIPHOSPHATASE"/>
    <property type="match status" value="1"/>
</dbReference>
<dbReference type="EMBL" id="JFHE01000057">
    <property type="protein sequence ID" value="KDR26253.1"/>
    <property type="molecule type" value="Genomic_DNA"/>
</dbReference>
<dbReference type="Proteomes" id="UP000027439">
    <property type="component" value="Unassembled WGS sequence"/>
</dbReference>
<dbReference type="InterPro" id="IPR033469">
    <property type="entry name" value="CYTH-like_dom_sf"/>
</dbReference>